<accession>A0ABQ9CV60</accession>
<dbReference type="Proteomes" id="UP001145742">
    <property type="component" value="Unassembled WGS sequence"/>
</dbReference>
<organism evidence="1 2">
    <name type="scientific">Willisornis vidua</name>
    <name type="common">Xingu scale-backed antbird</name>
    <dbReference type="NCBI Taxonomy" id="1566151"/>
    <lineage>
        <taxon>Eukaryota</taxon>
        <taxon>Metazoa</taxon>
        <taxon>Chordata</taxon>
        <taxon>Craniata</taxon>
        <taxon>Vertebrata</taxon>
        <taxon>Euteleostomi</taxon>
        <taxon>Archelosauria</taxon>
        <taxon>Archosauria</taxon>
        <taxon>Dinosauria</taxon>
        <taxon>Saurischia</taxon>
        <taxon>Theropoda</taxon>
        <taxon>Coelurosauria</taxon>
        <taxon>Aves</taxon>
        <taxon>Neognathae</taxon>
        <taxon>Neoaves</taxon>
        <taxon>Telluraves</taxon>
        <taxon>Australaves</taxon>
        <taxon>Passeriformes</taxon>
        <taxon>Thamnophilidae</taxon>
        <taxon>Willisornis</taxon>
    </lineage>
</organism>
<keyword evidence="2" id="KW-1185">Reference proteome</keyword>
<evidence type="ECO:0000313" key="1">
    <source>
        <dbReference type="EMBL" id="KAJ7406497.1"/>
    </source>
</evidence>
<protein>
    <submittedName>
        <fullName evidence="1">Uncharacterized protein</fullName>
    </submittedName>
</protein>
<comment type="caution">
    <text evidence="1">The sequence shown here is derived from an EMBL/GenBank/DDBJ whole genome shotgun (WGS) entry which is preliminary data.</text>
</comment>
<reference evidence="1" key="1">
    <citation type="submission" date="2019-10" db="EMBL/GenBank/DDBJ databases">
        <authorList>
            <person name="Soares A.E.R."/>
            <person name="Aleixo A."/>
            <person name="Schneider P."/>
            <person name="Miyaki C.Y."/>
            <person name="Schneider M.P."/>
            <person name="Mello C."/>
            <person name="Vasconcelos A.T.R."/>
        </authorList>
    </citation>
    <scope>NUCLEOTIDE SEQUENCE</scope>
    <source>
        <tissue evidence="1">Muscle</tissue>
    </source>
</reference>
<proteinExistence type="predicted"/>
<name>A0ABQ9CV60_9PASS</name>
<evidence type="ECO:0000313" key="2">
    <source>
        <dbReference type="Proteomes" id="UP001145742"/>
    </source>
</evidence>
<gene>
    <name evidence="1" type="ORF">WISP_133345</name>
</gene>
<dbReference type="EMBL" id="WHWB01034645">
    <property type="protein sequence ID" value="KAJ7406497.1"/>
    <property type="molecule type" value="Genomic_DNA"/>
</dbReference>
<sequence>MGADSADSLEQKLLAVATSPSGLVFQQQSSALNPSTAEATAGTLKMWVSSEEELENDRLRTWSLVQAPPKQLLAQTLQLKVRDLDCEILPTGISDQVPDPFVSYFQSEKTWHKLPHWHSLAECAVMGDLDKDELRDYLKLHECCVVSSAGSANLGAGSVET</sequence>